<sequence length="420" mass="46866">MNDLKIVIRGQLSCQVAHWTAAVSRLQNMEAMASAGAWNNLEQYLGVSIRQHLIEVVNHLKRQANLLYAALDAASSLSDLEAVQRQLLLFRKQYLRAETTLDFYSDAINTRTNPTITGLLKACDILAYRSMANILDQLGKKIPVVLTYLDKGLGASILKAGLRLWDLISQSPVAAIKIARHNLQRPTAIIHEAGHQVAHITSWDKELGSVLKEELKKISTDLAEVWVIWASEIAADAFAFVNTGFASVAALRTVLAGETDLVLRHIPGDPHPISYIRILLCMEMCRQSYGNGPWDELAIAWTHQYPINKAITDTESLIKTSLPLLQNIADIILHKPMQVFRSRALSSLIDPSRVSPKALEELEQTRGIALYTSMHWIWTEALRLLALTGLRTEIMPEQATELCKQQEIWMMRLGGAIQAA</sequence>
<dbReference type="AlphaFoldDB" id="A0A1F5V5H1"/>
<organism evidence="1 2">
    <name type="scientific">Candidatus Fischerbacteria bacterium RBG_13_37_8</name>
    <dbReference type="NCBI Taxonomy" id="1817863"/>
    <lineage>
        <taxon>Bacteria</taxon>
        <taxon>Candidatus Fischeribacteriota</taxon>
    </lineage>
</organism>
<reference evidence="1 2" key="1">
    <citation type="journal article" date="2016" name="Nat. Commun.">
        <title>Thousands of microbial genomes shed light on interconnected biogeochemical processes in an aquifer system.</title>
        <authorList>
            <person name="Anantharaman K."/>
            <person name="Brown C.T."/>
            <person name="Hug L.A."/>
            <person name="Sharon I."/>
            <person name="Castelle C.J."/>
            <person name="Probst A.J."/>
            <person name="Thomas B.C."/>
            <person name="Singh A."/>
            <person name="Wilkins M.J."/>
            <person name="Karaoz U."/>
            <person name="Brodie E.L."/>
            <person name="Williams K.H."/>
            <person name="Hubbard S.S."/>
            <person name="Banfield J.F."/>
        </authorList>
    </citation>
    <scope>NUCLEOTIDE SEQUENCE [LARGE SCALE GENOMIC DNA]</scope>
</reference>
<gene>
    <name evidence="1" type="ORF">A2Y62_03940</name>
</gene>
<comment type="caution">
    <text evidence="1">The sequence shown here is derived from an EMBL/GenBank/DDBJ whole genome shotgun (WGS) entry which is preliminary data.</text>
</comment>
<name>A0A1F5V5H1_9BACT</name>
<dbReference type="EMBL" id="MFGW01000236">
    <property type="protein sequence ID" value="OGF58666.1"/>
    <property type="molecule type" value="Genomic_DNA"/>
</dbReference>
<dbReference type="Proteomes" id="UP000178943">
    <property type="component" value="Unassembled WGS sequence"/>
</dbReference>
<evidence type="ECO:0000313" key="1">
    <source>
        <dbReference type="EMBL" id="OGF58666.1"/>
    </source>
</evidence>
<evidence type="ECO:0000313" key="2">
    <source>
        <dbReference type="Proteomes" id="UP000178943"/>
    </source>
</evidence>
<accession>A0A1F5V5H1</accession>
<proteinExistence type="predicted"/>
<protein>
    <submittedName>
        <fullName evidence="1">Uncharacterized protein</fullName>
    </submittedName>
</protein>